<gene>
    <name evidence="1" type="ORF">ZHAS_00017382</name>
</gene>
<dbReference type="Proteomes" id="UP000030765">
    <property type="component" value="Unassembled WGS sequence"/>
</dbReference>
<keyword evidence="3" id="KW-1185">Reference proteome</keyword>
<dbReference type="AlphaFoldDB" id="A0A084WGC6"/>
<name>A0A084WGC6_ANOSI</name>
<evidence type="ECO:0000313" key="1">
    <source>
        <dbReference type="EMBL" id="KFB49270.1"/>
    </source>
</evidence>
<evidence type="ECO:0000313" key="3">
    <source>
        <dbReference type="Proteomes" id="UP000030765"/>
    </source>
</evidence>
<protein>
    <submittedName>
        <fullName evidence="1 2">Beta-fructosidase, levanase/invertase</fullName>
    </submittedName>
</protein>
<dbReference type="EMBL" id="ATLV01023522">
    <property type="status" value="NOT_ANNOTATED_CDS"/>
    <property type="molecule type" value="Genomic_DNA"/>
</dbReference>
<organism evidence="1">
    <name type="scientific">Anopheles sinensis</name>
    <name type="common">Mosquito</name>
    <dbReference type="NCBI Taxonomy" id="74873"/>
    <lineage>
        <taxon>Eukaryota</taxon>
        <taxon>Metazoa</taxon>
        <taxon>Ecdysozoa</taxon>
        <taxon>Arthropoda</taxon>
        <taxon>Hexapoda</taxon>
        <taxon>Insecta</taxon>
        <taxon>Pterygota</taxon>
        <taxon>Neoptera</taxon>
        <taxon>Endopterygota</taxon>
        <taxon>Diptera</taxon>
        <taxon>Nematocera</taxon>
        <taxon>Culicoidea</taxon>
        <taxon>Culicidae</taxon>
        <taxon>Anophelinae</taxon>
        <taxon>Anopheles</taxon>
    </lineage>
</organism>
<evidence type="ECO:0000313" key="2">
    <source>
        <dbReference type="EnsemblMetazoa" id="ASIC017382-PA"/>
    </source>
</evidence>
<sequence>MFPCGFALGKRRTDGLATGSLILRDLLNISGTASSPSIAAEGDEEGLGSGCGLIGGEDGRLYGS</sequence>
<dbReference type="EMBL" id="KE525344">
    <property type="protein sequence ID" value="KFB49270.1"/>
    <property type="molecule type" value="Genomic_DNA"/>
</dbReference>
<reference evidence="1 3" key="1">
    <citation type="journal article" date="2014" name="BMC Genomics">
        <title>Genome sequence of Anopheles sinensis provides insight into genetics basis of mosquito competence for malaria parasites.</title>
        <authorList>
            <person name="Zhou D."/>
            <person name="Zhang D."/>
            <person name="Ding G."/>
            <person name="Shi L."/>
            <person name="Hou Q."/>
            <person name="Ye Y."/>
            <person name="Xu Y."/>
            <person name="Zhou H."/>
            <person name="Xiong C."/>
            <person name="Li S."/>
            <person name="Yu J."/>
            <person name="Hong S."/>
            <person name="Yu X."/>
            <person name="Zou P."/>
            <person name="Chen C."/>
            <person name="Chang X."/>
            <person name="Wang W."/>
            <person name="Lv Y."/>
            <person name="Sun Y."/>
            <person name="Ma L."/>
            <person name="Shen B."/>
            <person name="Zhu C."/>
        </authorList>
    </citation>
    <scope>NUCLEOTIDE SEQUENCE [LARGE SCALE GENOMIC DNA]</scope>
</reference>
<dbReference type="EnsemblMetazoa" id="ASIC017382-RA">
    <property type="protein sequence ID" value="ASIC017382-PA"/>
    <property type="gene ID" value="ASIC017382"/>
</dbReference>
<proteinExistence type="predicted"/>
<accession>A0A084WGC6</accession>
<reference evidence="2" key="2">
    <citation type="submission" date="2020-05" db="UniProtKB">
        <authorList>
            <consortium name="EnsemblMetazoa"/>
        </authorList>
    </citation>
    <scope>IDENTIFICATION</scope>
</reference>
<dbReference type="VEuPathDB" id="VectorBase:ASIC017382"/>